<dbReference type="InterPro" id="IPR052021">
    <property type="entry name" value="Type-I_RS_S_subunit"/>
</dbReference>
<dbReference type="InterPro" id="IPR044946">
    <property type="entry name" value="Restrct_endonuc_typeI_TRD_sf"/>
</dbReference>
<dbReference type="PANTHER" id="PTHR30408:SF12">
    <property type="entry name" value="TYPE I RESTRICTION ENZYME MJAVIII SPECIFICITY SUBUNIT"/>
    <property type="match status" value="1"/>
</dbReference>
<dbReference type="RefSeq" id="WP_092335754.1">
    <property type="nucleotide sequence ID" value="NZ_FNCP01000045.1"/>
</dbReference>
<dbReference type="CDD" id="cd17253">
    <property type="entry name" value="RMtype1_S_Eco933I-TRD2-CR2_like"/>
    <property type="match status" value="1"/>
</dbReference>
<name>A0A1G8L5E7_9FIRM</name>
<evidence type="ECO:0000256" key="4">
    <source>
        <dbReference type="SAM" id="Coils"/>
    </source>
</evidence>
<dbReference type="GO" id="GO:0003677">
    <property type="term" value="F:DNA binding"/>
    <property type="evidence" value="ECO:0007669"/>
    <property type="project" value="UniProtKB-KW"/>
</dbReference>
<dbReference type="Pfam" id="PF01420">
    <property type="entry name" value="Methylase_S"/>
    <property type="match status" value="2"/>
</dbReference>
<keyword evidence="4" id="KW-0175">Coiled coil</keyword>
<evidence type="ECO:0000259" key="5">
    <source>
        <dbReference type="Pfam" id="PF01420"/>
    </source>
</evidence>
<sequence>MKKYAETKLGELVQITGGGTPSRANPEYWGGEIPWVTVKDFTSKKIVTAQEKITPIGLKNSASNMIPAKSILMPTRMALGKIAINEIPVTINQDIKALQIMDIGKIHLEYLGLYLLTISNVFEKAGKGSTVKGIKLDFLKDIKIPLPPLDDQIRIATVLTQAEKLIAKRKESIKALDELLKSTFLEMFSLDHLDDKNWELESLSSNTDIVSGVTKGKKYKTSIFREVPYMRVANVQDGHLNLSEIKTIEVTEIELQRYKLRKGDLLLTEGGDPDKLGRGAVWNDEIDECIHQNHIFRVRVKNKSLNPVFLSALMASNYGKSYFLKAAKQTTGIASINSKQLKAFPLIKPPLTLQNQFGSIVEKVEVLKARYNKSLIELENLYGSLSQRAFKGELDLSKVPLVYKNETEESEITEIGRLDGGLKNELEFNDKDLVDLIKRFSGKIFSFDELWIEIESLTDKDIPLKNRIQEQIIDLLESDKENLQQVFDILSSEADKIGHEKQIAFRGNYEN</sequence>
<keyword evidence="2" id="KW-0680">Restriction system</keyword>
<evidence type="ECO:0000256" key="2">
    <source>
        <dbReference type="ARBA" id="ARBA00022747"/>
    </source>
</evidence>
<dbReference type="PANTHER" id="PTHR30408">
    <property type="entry name" value="TYPE-1 RESTRICTION ENZYME ECOKI SPECIFICITY PROTEIN"/>
    <property type="match status" value="1"/>
</dbReference>
<dbReference type="InterPro" id="IPR000055">
    <property type="entry name" value="Restrct_endonuc_typeI_TRD"/>
</dbReference>
<keyword evidence="3" id="KW-0238">DNA-binding</keyword>
<dbReference type="CDD" id="cd17285">
    <property type="entry name" value="RMtype1_S_Csp16704I_TRD2-CR2_like"/>
    <property type="match status" value="1"/>
</dbReference>
<feature type="domain" description="Type I restriction modification DNA specificity" evidence="5">
    <location>
        <begin position="1"/>
        <end position="174"/>
    </location>
</feature>
<evidence type="ECO:0000313" key="6">
    <source>
        <dbReference type="EMBL" id="SDI50862.1"/>
    </source>
</evidence>
<evidence type="ECO:0000313" key="7">
    <source>
        <dbReference type="Proteomes" id="UP000198656"/>
    </source>
</evidence>
<comment type="similarity">
    <text evidence="1">Belongs to the type-I restriction system S methylase family.</text>
</comment>
<feature type="domain" description="Type I restriction modification DNA specificity" evidence="5">
    <location>
        <begin position="212"/>
        <end position="366"/>
    </location>
</feature>
<dbReference type="GO" id="GO:0009307">
    <property type="term" value="P:DNA restriction-modification system"/>
    <property type="evidence" value="ECO:0007669"/>
    <property type="project" value="UniProtKB-KW"/>
</dbReference>
<gene>
    <name evidence="6" type="ORF">SAMN05443529_1453</name>
</gene>
<organism evidence="6 7">
    <name type="scientific">Desulfosporosinus hippei DSM 8344</name>
    <dbReference type="NCBI Taxonomy" id="1121419"/>
    <lineage>
        <taxon>Bacteria</taxon>
        <taxon>Bacillati</taxon>
        <taxon>Bacillota</taxon>
        <taxon>Clostridia</taxon>
        <taxon>Eubacteriales</taxon>
        <taxon>Desulfitobacteriaceae</taxon>
        <taxon>Desulfosporosinus</taxon>
    </lineage>
</organism>
<protein>
    <submittedName>
        <fullName evidence="6">Type I restriction enzyme, S subunit</fullName>
    </submittedName>
</protein>
<keyword evidence="7" id="KW-1185">Reference proteome</keyword>
<dbReference type="OrthoDB" id="9811611at2"/>
<dbReference type="STRING" id="1121419.SAMN05443529_1453"/>
<feature type="coiled-coil region" evidence="4">
    <location>
        <begin position="466"/>
        <end position="493"/>
    </location>
</feature>
<proteinExistence type="inferred from homology"/>
<dbReference type="AlphaFoldDB" id="A0A1G8L5E7"/>
<accession>A0A1G8L5E7</accession>
<dbReference type="EMBL" id="FNCP01000045">
    <property type="protein sequence ID" value="SDI50862.1"/>
    <property type="molecule type" value="Genomic_DNA"/>
</dbReference>
<dbReference type="Gene3D" id="3.90.220.20">
    <property type="entry name" value="DNA methylase specificity domains"/>
    <property type="match status" value="2"/>
</dbReference>
<dbReference type="Proteomes" id="UP000198656">
    <property type="component" value="Unassembled WGS sequence"/>
</dbReference>
<evidence type="ECO:0000256" key="3">
    <source>
        <dbReference type="ARBA" id="ARBA00023125"/>
    </source>
</evidence>
<dbReference type="SUPFAM" id="SSF116734">
    <property type="entry name" value="DNA methylase specificity domain"/>
    <property type="match status" value="2"/>
</dbReference>
<evidence type="ECO:0000256" key="1">
    <source>
        <dbReference type="ARBA" id="ARBA00010923"/>
    </source>
</evidence>
<reference evidence="7" key="1">
    <citation type="submission" date="2016-10" db="EMBL/GenBank/DDBJ databases">
        <authorList>
            <person name="Varghese N."/>
            <person name="Submissions S."/>
        </authorList>
    </citation>
    <scope>NUCLEOTIDE SEQUENCE [LARGE SCALE GENOMIC DNA]</scope>
    <source>
        <strain evidence="7">DSM 8344</strain>
    </source>
</reference>